<protein>
    <recommendedName>
        <fullName evidence="6">Ribosomal processing cysteine protease Prp</fullName>
    </recommendedName>
</protein>
<keyword evidence="4" id="KW-0788">Thiol protease</keyword>
<reference evidence="8" key="1">
    <citation type="journal article" date="2019" name="Int. J. Syst. Evol. Microbiol.">
        <title>The Global Catalogue of Microorganisms (GCM) 10K type strain sequencing project: providing services to taxonomists for standard genome sequencing and annotation.</title>
        <authorList>
            <consortium name="The Broad Institute Genomics Platform"/>
            <consortium name="The Broad Institute Genome Sequencing Center for Infectious Disease"/>
            <person name="Wu L."/>
            <person name="Ma J."/>
        </authorList>
    </citation>
    <scope>NUCLEOTIDE SEQUENCE [LARGE SCALE GENOMIC DNA]</scope>
    <source>
        <strain evidence="8">JCM 9731</strain>
    </source>
</reference>
<evidence type="ECO:0000256" key="4">
    <source>
        <dbReference type="ARBA" id="ARBA00022807"/>
    </source>
</evidence>
<dbReference type="CDD" id="cd16332">
    <property type="entry name" value="Prp-like"/>
    <property type="match status" value="1"/>
</dbReference>
<proteinExistence type="inferred from homology"/>
<dbReference type="Gene3D" id="3.30.70.1490">
    <property type="entry name" value="Cysteine protease Prp"/>
    <property type="match status" value="1"/>
</dbReference>
<evidence type="ECO:0000256" key="3">
    <source>
        <dbReference type="ARBA" id="ARBA00022801"/>
    </source>
</evidence>
<gene>
    <name evidence="7" type="ORF">GCM10008967_26080</name>
</gene>
<dbReference type="EMBL" id="BAAADJ010000023">
    <property type="protein sequence ID" value="GAA0334093.1"/>
    <property type="molecule type" value="Genomic_DNA"/>
</dbReference>
<evidence type="ECO:0000256" key="6">
    <source>
        <dbReference type="ARBA" id="ARBA00044538"/>
    </source>
</evidence>
<dbReference type="GO" id="GO:0006508">
    <property type="term" value="P:proteolysis"/>
    <property type="evidence" value="ECO:0007669"/>
    <property type="project" value="UniProtKB-KW"/>
</dbReference>
<accession>A0ABP3G4H6</accession>
<dbReference type="Proteomes" id="UP001500782">
    <property type="component" value="Unassembled WGS sequence"/>
</dbReference>
<evidence type="ECO:0000313" key="8">
    <source>
        <dbReference type="Proteomes" id="UP001500782"/>
    </source>
</evidence>
<keyword evidence="2 7" id="KW-0645">Protease</keyword>
<dbReference type="PANTHER" id="PTHR39178">
    <property type="entry name" value="HYPOTHETICAL RIBOSOME-ASSOCIATED PROTEIN"/>
    <property type="match status" value="1"/>
</dbReference>
<dbReference type="InterPro" id="IPR036764">
    <property type="entry name" value="Peptidase_Prp_sf"/>
</dbReference>
<sequence length="111" mass="12253">MIRVTVNKDSKRMTSFLLEGHAEFAEAGQDLVCAGASAVTFGAINAVEDLLGIELPVEQRGGGGYLRCTLPNLEDKEVDDKVQLIMASMISSLETIQRDYKSYIKITYHKK</sequence>
<comment type="similarity">
    <text evidence="5">Belongs to the Prp family.</text>
</comment>
<dbReference type="GO" id="GO:0008233">
    <property type="term" value="F:peptidase activity"/>
    <property type="evidence" value="ECO:0007669"/>
    <property type="project" value="UniProtKB-KW"/>
</dbReference>
<keyword evidence="8" id="KW-1185">Reference proteome</keyword>
<organism evidence="7 8">
    <name type="scientific">Bacillus carboniphilus</name>
    <dbReference type="NCBI Taxonomy" id="86663"/>
    <lineage>
        <taxon>Bacteria</taxon>
        <taxon>Bacillati</taxon>
        <taxon>Bacillota</taxon>
        <taxon>Bacilli</taxon>
        <taxon>Bacillales</taxon>
        <taxon>Bacillaceae</taxon>
        <taxon>Bacillus</taxon>
    </lineage>
</organism>
<dbReference type="SUPFAM" id="SSF118010">
    <property type="entry name" value="TM1457-like"/>
    <property type="match status" value="1"/>
</dbReference>
<evidence type="ECO:0000313" key="7">
    <source>
        <dbReference type="EMBL" id="GAA0334093.1"/>
    </source>
</evidence>
<dbReference type="PANTHER" id="PTHR39178:SF1">
    <property type="entry name" value="RIBOSOMAL-PROCESSING CYSTEINE PROTEASE PRP"/>
    <property type="match status" value="1"/>
</dbReference>
<comment type="caution">
    <text evidence="7">The sequence shown here is derived from an EMBL/GenBank/DDBJ whole genome shotgun (WGS) entry which is preliminary data.</text>
</comment>
<dbReference type="RefSeq" id="WP_343799728.1">
    <property type="nucleotide sequence ID" value="NZ_BAAADJ010000023.1"/>
</dbReference>
<keyword evidence="1" id="KW-0690">Ribosome biogenesis</keyword>
<dbReference type="InterPro" id="IPR007422">
    <property type="entry name" value="Peptidase_Prp"/>
</dbReference>
<evidence type="ECO:0000256" key="5">
    <source>
        <dbReference type="ARBA" id="ARBA00044503"/>
    </source>
</evidence>
<evidence type="ECO:0000256" key="1">
    <source>
        <dbReference type="ARBA" id="ARBA00022517"/>
    </source>
</evidence>
<dbReference type="Pfam" id="PF04327">
    <property type="entry name" value="Peptidase_Prp"/>
    <property type="match status" value="1"/>
</dbReference>
<keyword evidence="3" id="KW-0378">Hydrolase</keyword>
<evidence type="ECO:0000256" key="2">
    <source>
        <dbReference type="ARBA" id="ARBA00022670"/>
    </source>
</evidence>
<name>A0ABP3G4H6_9BACI</name>
<dbReference type="NCBIfam" id="NF011126">
    <property type="entry name" value="PRK14553.1-6"/>
    <property type="match status" value="1"/>
</dbReference>